<evidence type="ECO:0000256" key="1">
    <source>
        <dbReference type="SAM" id="SignalP"/>
    </source>
</evidence>
<evidence type="ECO:0000259" key="2">
    <source>
        <dbReference type="SMART" id="SM00382"/>
    </source>
</evidence>
<dbReference type="PANTHER" id="PTHR23076:SF37">
    <property type="entry name" value="ATP-DEPENDENT ZINC METALLOPROTEASE FTSH 4, MITOCHONDRIAL"/>
    <property type="match status" value="1"/>
</dbReference>
<feature type="domain" description="AAA+ ATPase" evidence="2">
    <location>
        <begin position="264"/>
        <end position="413"/>
    </location>
</feature>
<dbReference type="Gene3D" id="3.40.50.300">
    <property type="entry name" value="P-loop containing nucleotide triphosphate hydrolases"/>
    <property type="match status" value="1"/>
</dbReference>
<dbReference type="GO" id="GO:0006508">
    <property type="term" value="P:proteolysis"/>
    <property type="evidence" value="ECO:0007669"/>
    <property type="project" value="InterPro"/>
</dbReference>
<sequence length="692" mass="76648">MRPFSTLLLLSAALSASTAAGGAGDSNASAFLQSFDRLSLRGVRSAAVKFSFRHRYQQQQQQTKSGEGDEKIVEMRGRGVGSWFWGFRRMLRQTEAQWGLSPQLLLGMGSVCVVPNDAADIFEMSLGGTGLLREGSGNGVRVFVDASLRVLVRVLQQLGWGVMVFLKGLWAFYKTLPALQSGVLLALLAKVIFNPPWDERGPFPGLFSDDDDNSKSLLRDMRPQDRNYPKFKDVIGHDDVKERMKQVLDFMKNPERWEGTGVRPPRGILLEGPPGVGKTFLAKALANECDAHFEVISCGGIGGIYVGMTARKLKKAFNRASKHKKAIVFMDEFDAVGLSRRGIQLGDGGAEQDRRMTIGCLLEEMDGFENSPWKKKGDSITLYVAATNDASRLDDALLRPGRFDIKYALQLPGPKMRMQILNRYLQSKEKKNLKLSAEAEEYLRSSDFVGAETPMSPAQLEVIANEAKLSCLKRNGKEISCEDLDEALDFSLAGGRELADGKPGEFAKTRQRDCVYLAGKAIMASLLGSPRVAQITAFPRTGIDGIANQVLFEEAKKQTQRDRDASLAGKKREMATLYGGKAAEEVFYGTEDVSLRRISADMKKARALAQDIEWAMGRDQNSVGPLECEQRVKKLLKEADQAAYDLLFVNQELLCQVANTLLEKGRMTGVALRQQIHIYQIQQVVEPKKDDH</sequence>
<keyword evidence="1" id="KW-0732">Signal</keyword>
<dbReference type="InterPro" id="IPR037219">
    <property type="entry name" value="Peptidase_M41-like"/>
</dbReference>
<evidence type="ECO:0000313" key="3">
    <source>
        <dbReference type="EMBL" id="CEM44875.1"/>
    </source>
</evidence>
<dbReference type="SUPFAM" id="SSF140990">
    <property type="entry name" value="FtsH protease domain-like"/>
    <property type="match status" value="1"/>
</dbReference>
<dbReference type="GO" id="GO:0045037">
    <property type="term" value="P:protein import into chloroplast stroma"/>
    <property type="evidence" value="ECO:0007669"/>
    <property type="project" value="TreeGrafter"/>
</dbReference>
<dbReference type="PANTHER" id="PTHR23076">
    <property type="entry name" value="METALLOPROTEASE M41 FTSH"/>
    <property type="match status" value="1"/>
</dbReference>
<dbReference type="VEuPathDB" id="CryptoDB:Cvel_7322"/>
<dbReference type="AlphaFoldDB" id="A0A0G4HKS1"/>
<accession>A0A0G4HKS1</accession>
<dbReference type="GO" id="GO:0005524">
    <property type="term" value="F:ATP binding"/>
    <property type="evidence" value="ECO:0007669"/>
    <property type="project" value="InterPro"/>
</dbReference>
<name>A0A0G4HKS1_9ALVE</name>
<feature type="chain" id="PRO_5005191929" description="AAA+ ATPase domain-containing protein" evidence="1">
    <location>
        <begin position="20"/>
        <end position="692"/>
    </location>
</feature>
<organism evidence="3">
    <name type="scientific">Chromera velia CCMP2878</name>
    <dbReference type="NCBI Taxonomy" id="1169474"/>
    <lineage>
        <taxon>Eukaryota</taxon>
        <taxon>Sar</taxon>
        <taxon>Alveolata</taxon>
        <taxon>Colpodellida</taxon>
        <taxon>Chromeraceae</taxon>
        <taxon>Chromera</taxon>
    </lineage>
</organism>
<dbReference type="SUPFAM" id="SSF52540">
    <property type="entry name" value="P-loop containing nucleoside triphosphate hydrolases"/>
    <property type="match status" value="1"/>
</dbReference>
<dbReference type="InterPro" id="IPR003959">
    <property type="entry name" value="ATPase_AAA_core"/>
</dbReference>
<dbReference type="Gene3D" id="1.20.58.760">
    <property type="entry name" value="Peptidase M41"/>
    <property type="match status" value="1"/>
</dbReference>
<dbReference type="EMBL" id="CDMZ01003039">
    <property type="protein sequence ID" value="CEM44875.1"/>
    <property type="molecule type" value="Genomic_DNA"/>
</dbReference>
<dbReference type="Pfam" id="PF00004">
    <property type="entry name" value="AAA"/>
    <property type="match status" value="1"/>
</dbReference>
<proteinExistence type="predicted"/>
<dbReference type="GO" id="GO:0004176">
    <property type="term" value="F:ATP-dependent peptidase activity"/>
    <property type="evidence" value="ECO:0007669"/>
    <property type="project" value="InterPro"/>
</dbReference>
<dbReference type="GO" id="GO:0004222">
    <property type="term" value="F:metalloendopeptidase activity"/>
    <property type="evidence" value="ECO:0007669"/>
    <property type="project" value="InterPro"/>
</dbReference>
<dbReference type="SMART" id="SM00382">
    <property type="entry name" value="AAA"/>
    <property type="match status" value="1"/>
</dbReference>
<protein>
    <recommendedName>
        <fullName evidence="2">AAA+ ATPase domain-containing protein</fullName>
    </recommendedName>
</protein>
<feature type="signal peptide" evidence="1">
    <location>
        <begin position="1"/>
        <end position="19"/>
    </location>
</feature>
<dbReference type="PhylomeDB" id="A0A0G4HKS1"/>
<dbReference type="InterPro" id="IPR003593">
    <property type="entry name" value="AAA+_ATPase"/>
</dbReference>
<reference evidence="3" key="1">
    <citation type="submission" date="2014-11" db="EMBL/GenBank/DDBJ databases">
        <authorList>
            <person name="Otto D Thomas"/>
            <person name="Naeem Raeece"/>
        </authorList>
    </citation>
    <scope>NUCLEOTIDE SEQUENCE</scope>
</reference>
<dbReference type="InterPro" id="IPR027417">
    <property type="entry name" value="P-loop_NTPase"/>
</dbReference>
<dbReference type="GO" id="GO:0016887">
    <property type="term" value="F:ATP hydrolysis activity"/>
    <property type="evidence" value="ECO:0007669"/>
    <property type="project" value="InterPro"/>
</dbReference>
<dbReference type="GO" id="GO:0009507">
    <property type="term" value="C:chloroplast"/>
    <property type="evidence" value="ECO:0007669"/>
    <property type="project" value="TreeGrafter"/>
</dbReference>
<gene>
    <name evidence="3" type="ORF">Cvel_7322</name>
</gene>